<dbReference type="RefSeq" id="XP_056793883.1">
    <property type="nucleotide sequence ID" value="XM_056931852.1"/>
</dbReference>
<evidence type="ECO:0000313" key="2">
    <source>
        <dbReference type="Proteomes" id="UP001148312"/>
    </source>
</evidence>
<organism evidence="1 2">
    <name type="scientific">Penicillium diatomitis</name>
    <dbReference type="NCBI Taxonomy" id="2819901"/>
    <lineage>
        <taxon>Eukaryota</taxon>
        <taxon>Fungi</taxon>
        <taxon>Dikarya</taxon>
        <taxon>Ascomycota</taxon>
        <taxon>Pezizomycotina</taxon>
        <taxon>Eurotiomycetes</taxon>
        <taxon>Eurotiomycetidae</taxon>
        <taxon>Eurotiales</taxon>
        <taxon>Aspergillaceae</taxon>
        <taxon>Penicillium</taxon>
    </lineage>
</organism>
<dbReference type="Proteomes" id="UP001148312">
    <property type="component" value="Unassembled WGS sequence"/>
</dbReference>
<comment type="caution">
    <text evidence="1">The sequence shown here is derived from an EMBL/GenBank/DDBJ whole genome shotgun (WGS) entry which is preliminary data.</text>
</comment>
<dbReference type="GeneID" id="81622101"/>
<dbReference type="EMBL" id="JAPWDQ010000002">
    <property type="protein sequence ID" value="KAJ5493503.1"/>
    <property type="molecule type" value="Genomic_DNA"/>
</dbReference>
<gene>
    <name evidence="1" type="ORF">N7539_002249</name>
</gene>
<dbReference type="AlphaFoldDB" id="A0A9W9XI99"/>
<reference evidence="1" key="2">
    <citation type="journal article" date="2023" name="IMA Fungus">
        <title>Comparative genomic study of the Penicillium genus elucidates a diverse pangenome and 15 lateral gene transfer events.</title>
        <authorList>
            <person name="Petersen C."/>
            <person name="Sorensen T."/>
            <person name="Nielsen M.R."/>
            <person name="Sondergaard T.E."/>
            <person name="Sorensen J.L."/>
            <person name="Fitzpatrick D.A."/>
            <person name="Frisvad J.C."/>
            <person name="Nielsen K.L."/>
        </authorList>
    </citation>
    <scope>NUCLEOTIDE SEQUENCE</scope>
    <source>
        <strain evidence="1">IBT 30728</strain>
    </source>
</reference>
<name>A0A9W9XI99_9EURO</name>
<protein>
    <submittedName>
        <fullName evidence="1">Uncharacterized protein</fullName>
    </submittedName>
</protein>
<accession>A0A9W9XI99</accession>
<keyword evidence="2" id="KW-1185">Reference proteome</keyword>
<proteinExistence type="predicted"/>
<reference evidence="1" key="1">
    <citation type="submission" date="2022-12" db="EMBL/GenBank/DDBJ databases">
        <authorList>
            <person name="Petersen C."/>
        </authorList>
    </citation>
    <scope>NUCLEOTIDE SEQUENCE</scope>
    <source>
        <strain evidence="1">IBT 30728</strain>
    </source>
</reference>
<evidence type="ECO:0000313" key="1">
    <source>
        <dbReference type="EMBL" id="KAJ5493503.1"/>
    </source>
</evidence>
<sequence length="77" mass="8705">MLSIQYQFTDWLSISQHKRHRCVPARVLIGLDAGLITKLGDLNELEATQSLWTVASRKISCPYNCSKRAVIFSILKA</sequence>